<dbReference type="AlphaFoldDB" id="A0A6U3B3Y8"/>
<evidence type="ECO:0000313" key="2">
    <source>
        <dbReference type="EMBL" id="CAE0683313.1"/>
    </source>
</evidence>
<feature type="region of interest" description="Disordered" evidence="1">
    <location>
        <begin position="1"/>
        <end position="40"/>
    </location>
</feature>
<name>A0A6U3B3Y8_9EUKA</name>
<accession>A0A6U3B3Y8</accession>
<sequence>MAIHFNPVPSHSNVRKKHLSNLSSGLDKTRKVAVKNSDRDDGRKISRTFAMMRAALRKVQQVDPAVLQRFKKVIGPQQTSTTSMSTVFAVESMVSAHLSLGC</sequence>
<organism evidence="2">
    <name type="scientific">Lotharella globosa</name>
    <dbReference type="NCBI Taxonomy" id="91324"/>
    <lineage>
        <taxon>Eukaryota</taxon>
        <taxon>Sar</taxon>
        <taxon>Rhizaria</taxon>
        <taxon>Cercozoa</taxon>
        <taxon>Chlorarachniophyceae</taxon>
        <taxon>Lotharella</taxon>
    </lineage>
</organism>
<protein>
    <submittedName>
        <fullName evidence="2">Uncharacterized protein</fullName>
    </submittedName>
</protein>
<gene>
    <name evidence="2" type="ORF">LGLO00237_LOCUS35101</name>
</gene>
<evidence type="ECO:0000256" key="1">
    <source>
        <dbReference type="SAM" id="MobiDB-lite"/>
    </source>
</evidence>
<proteinExistence type="predicted"/>
<dbReference type="EMBL" id="HBIV01050994">
    <property type="protein sequence ID" value="CAE0683313.1"/>
    <property type="molecule type" value="Transcribed_RNA"/>
</dbReference>
<reference evidence="2" key="1">
    <citation type="submission" date="2021-01" db="EMBL/GenBank/DDBJ databases">
        <authorList>
            <person name="Corre E."/>
            <person name="Pelletier E."/>
            <person name="Niang G."/>
            <person name="Scheremetjew M."/>
            <person name="Finn R."/>
            <person name="Kale V."/>
            <person name="Holt S."/>
            <person name="Cochrane G."/>
            <person name="Meng A."/>
            <person name="Brown T."/>
            <person name="Cohen L."/>
        </authorList>
    </citation>
    <scope>NUCLEOTIDE SEQUENCE</scope>
    <source>
        <strain evidence="2">CCCM811</strain>
    </source>
</reference>